<protein>
    <recommendedName>
        <fullName evidence="9">6-Cys domain-containing protein</fullName>
    </recommendedName>
</protein>
<dbReference type="GeneID" id="39874953"/>
<dbReference type="InterPro" id="IPR010884">
    <property type="entry name" value="6_CYS_dom"/>
</dbReference>
<keyword evidence="7" id="KW-0325">Glycoprotein</keyword>
<evidence type="ECO:0000256" key="8">
    <source>
        <dbReference type="SAM" id="SignalP"/>
    </source>
</evidence>
<feature type="chain" id="PRO_5014134529" description="6-Cys domain-containing protein" evidence="8">
    <location>
        <begin position="27"/>
        <end position="947"/>
    </location>
</feature>
<keyword evidence="5" id="KW-0472">Membrane</keyword>
<comment type="caution">
    <text evidence="10">The sequence shown here is derived from an EMBL/GenBank/DDBJ whole genome shotgun (WGS) entry which is preliminary data.</text>
</comment>
<dbReference type="Proteomes" id="UP000236319">
    <property type="component" value="Unassembled WGS sequence"/>
</dbReference>
<dbReference type="InterPro" id="IPR038160">
    <property type="entry name" value="6_CYS_dom_sf"/>
</dbReference>
<dbReference type="VEuPathDB" id="PiroplasmaDB:BOVATA_026760"/>
<accession>A0A2H6KDW1</accession>
<dbReference type="Pfam" id="PF07422">
    <property type="entry name" value="s48_45"/>
    <property type="match status" value="1"/>
</dbReference>
<evidence type="ECO:0000256" key="1">
    <source>
        <dbReference type="ARBA" id="ARBA00004236"/>
    </source>
</evidence>
<dbReference type="GO" id="GO:0009986">
    <property type="term" value="C:cell surface"/>
    <property type="evidence" value="ECO:0007669"/>
    <property type="project" value="UniProtKB-SubCell"/>
</dbReference>
<evidence type="ECO:0000313" key="11">
    <source>
        <dbReference type="Proteomes" id="UP000236319"/>
    </source>
</evidence>
<sequence>MAKFSIVRSLLAFYAIALQSIICLDAFFCDFANPDGLLSGNALSSCHMDVDLLGTGTVVCPRQVNGIEYVWHPQPAVGDETLNVYVSDDGKLRSVAFSDVVVTEEPLTFVFLDSMRKTTEMFFEFPIHDIYAITANRLIFICGPQDLVLSAALQSILGGLKSANQTQEFPWTTATPLVQEISKIGKGLGAVFLNRDRRHLPLQGCGSRPSPLFALDNEVTVDPITGTRSCVANPMSLSRIGFVCDGRLEPSDCTKSLLDNNGGVVTVPPPRYYRSFHFNQPWVVANYYHELALPPVNGECRCVDSETGQVKAKIEIRSKTEYICDISSMIERNRASPISGPWCSVVLHPGSTLTIRFPIIGVDANSDEDPSQQPSTYEYEAEFLPKDLATLRQLNRYYDFDIYDEVSYHKILAGDALELDVSQMYRGEIKLKYHLDKPLSSQRRDASFIYHLTLTSKDESVQDRLRAVVNVSFAFTHRYKMIGCDRGTHSVFDTDMSKKYCSTKQMGNGVGNTYECIYDKSIVDSHGGIRCGDNEDLLPGNCESAVYDLHSNSIIPFPSALRNVTPYSIRGFKALEMEYQTSPSSYACICVDQRGYEKSRLISEYNFTEYRCYNVRREEDIQTSLPNLSLPWSDVGLSNAGSPSPKPLVLHYIPQKNITIQVGTEFNMVCEMDPSAIPYSAMLNKNARNVDLTTTWLPKRPEEFYYTVIHTPHGPELIRRTYRESFATTPGGLEIVYHEESVKPEYKKLTITSRRSAILISKDRFYKKHVPMTFVCGKAPKETDVSIITRKSSARSGSSARYTWHMVQVNVETTDPYMQGCGVTDESDELFKPDTPPLYDSDGQPQFGCKIDIQAANEAAFYCPAPYVLDPPNCFSQVLVDGEVRNLSELSNSLVSSLSNHFVILSFDGSLVGTGETLGQTPPLECRCVTTKGVILSTIQIENYYSK</sequence>
<feature type="domain" description="6-Cys" evidence="9">
    <location>
        <begin position="817"/>
        <end position="947"/>
    </location>
</feature>
<feature type="signal peptide" evidence="8">
    <location>
        <begin position="1"/>
        <end position="26"/>
    </location>
</feature>
<evidence type="ECO:0000256" key="5">
    <source>
        <dbReference type="ARBA" id="ARBA00023136"/>
    </source>
</evidence>
<dbReference type="EMBL" id="BDSA01000003">
    <property type="protein sequence ID" value="GBE61183.1"/>
    <property type="molecule type" value="Genomic_DNA"/>
</dbReference>
<keyword evidence="4 8" id="KW-0732">Signal</keyword>
<evidence type="ECO:0000313" key="10">
    <source>
        <dbReference type="EMBL" id="GBE61183.1"/>
    </source>
</evidence>
<reference evidence="10 11" key="1">
    <citation type="journal article" date="2017" name="BMC Genomics">
        <title>Whole-genome assembly of Babesia ovata and comparative genomics between closely related pathogens.</title>
        <authorList>
            <person name="Yamagishi J."/>
            <person name="Asada M."/>
            <person name="Hakimi H."/>
            <person name="Tanaka T.Q."/>
            <person name="Sugimoto C."/>
            <person name="Kawazu S."/>
        </authorList>
    </citation>
    <scope>NUCLEOTIDE SEQUENCE [LARGE SCALE GENOMIC DNA]</scope>
    <source>
        <strain evidence="10 11">Miyake</strain>
    </source>
</reference>
<name>A0A2H6KDW1_9APIC</name>
<evidence type="ECO:0000256" key="4">
    <source>
        <dbReference type="ARBA" id="ARBA00022729"/>
    </source>
</evidence>
<organism evidence="10 11">
    <name type="scientific">Babesia ovata</name>
    <dbReference type="NCBI Taxonomy" id="189622"/>
    <lineage>
        <taxon>Eukaryota</taxon>
        <taxon>Sar</taxon>
        <taxon>Alveolata</taxon>
        <taxon>Apicomplexa</taxon>
        <taxon>Aconoidasida</taxon>
        <taxon>Piroplasmida</taxon>
        <taxon>Babesiidae</taxon>
        <taxon>Babesia</taxon>
    </lineage>
</organism>
<gene>
    <name evidence="10" type="ORF">BOVATA_026760</name>
</gene>
<evidence type="ECO:0000256" key="3">
    <source>
        <dbReference type="ARBA" id="ARBA00022475"/>
    </source>
</evidence>
<keyword evidence="3" id="KW-1003">Cell membrane</keyword>
<evidence type="ECO:0000259" key="9">
    <source>
        <dbReference type="PROSITE" id="PS51701"/>
    </source>
</evidence>
<dbReference type="AlphaFoldDB" id="A0A2H6KDW1"/>
<proteinExistence type="predicted"/>
<dbReference type="GO" id="GO:0005886">
    <property type="term" value="C:plasma membrane"/>
    <property type="evidence" value="ECO:0007669"/>
    <property type="project" value="UniProtKB-SubCell"/>
</dbReference>
<dbReference type="RefSeq" id="XP_028867426.1">
    <property type="nucleotide sequence ID" value="XM_029011593.1"/>
</dbReference>
<keyword evidence="11" id="KW-1185">Reference proteome</keyword>
<evidence type="ECO:0000256" key="6">
    <source>
        <dbReference type="ARBA" id="ARBA00023157"/>
    </source>
</evidence>
<dbReference type="OrthoDB" id="365660at2759"/>
<evidence type="ECO:0000256" key="2">
    <source>
        <dbReference type="ARBA" id="ARBA00004241"/>
    </source>
</evidence>
<dbReference type="PROSITE" id="PS51701">
    <property type="entry name" value="6_CYS"/>
    <property type="match status" value="1"/>
</dbReference>
<comment type="subcellular location">
    <subcellularLocation>
        <location evidence="1">Cell membrane</location>
    </subcellularLocation>
    <subcellularLocation>
        <location evidence="2">Cell surface</location>
    </subcellularLocation>
</comment>
<evidence type="ECO:0000256" key="7">
    <source>
        <dbReference type="ARBA" id="ARBA00023180"/>
    </source>
</evidence>
<dbReference type="Gene3D" id="2.60.40.2860">
    <property type="match status" value="1"/>
</dbReference>
<keyword evidence="6" id="KW-1015">Disulfide bond</keyword>